<evidence type="ECO:0000256" key="8">
    <source>
        <dbReference type="ARBA" id="ARBA00049003"/>
    </source>
</evidence>
<keyword evidence="2" id="KW-0723">Serine/threonine-protein kinase</keyword>
<feature type="compositionally biased region" description="Basic and acidic residues" evidence="12">
    <location>
        <begin position="632"/>
        <end position="642"/>
    </location>
</feature>
<dbReference type="InterPro" id="IPR051175">
    <property type="entry name" value="CLK_kinases"/>
</dbReference>
<dbReference type="Proteomes" id="UP001370758">
    <property type="component" value="Unassembled WGS sequence"/>
</dbReference>
<comment type="catalytic activity">
    <reaction evidence="10">
        <text>L-tyrosyl-[protein] + ATP = O-phospho-L-tyrosyl-[protein] + ADP + H(+)</text>
        <dbReference type="Rhea" id="RHEA:10596"/>
        <dbReference type="Rhea" id="RHEA-COMP:10136"/>
        <dbReference type="Rhea" id="RHEA-COMP:20101"/>
        <dbReference type="ChEBI" id="CHEBI:15378"/>
        <dbReference type="ChEBI" id="CHEBI:30616"/>
        <dbReference type="ChEBI" id="CHEBI:46858"/>
        <dbReference type="ChEBI" id="CHEBI:61978"/>
        <dbReference type="ChEBI" id="CHEBI:456216"/>
        <dbReference type="EC" id="2.7.12.1"/>
    </reaction>
</comment>
<dbReference type="GO" id="GO:0004712">
    <property type="term" value="F:protein serine/threonine/tyrosine kinase activity"/>
    <property type="evidence" value="ECO:0007669"/>
    <property type="project" value="UniProtKB-EC"/>
</dbReference>
<feature type="compositionally biased region" description="Acidic residues" evidence="12">
    <location>
        <begin position="643"/>
        <end position="659"/>
    </location>
</feature>
<gene>
    <name evidence="14" type="primary">KNS1</name>
    <name evidence="14" type="ORF">TWF481_011867</name>
</gene>
<keyword evidence="4 11" id="KW-0547">Nucleotide-binding</keyword>
<dbReference type="Gene3D" id="1.10.510.10">
    <property type="entry name" value="Transferase(Phosphotransferase) domain 1"/>
    <property type="match status" value="1"/>
</dbReference>
<dbReference type="InterPro" id="IPR000719">
    <property type="entry name" value="Prot_kinase_dom"/>
</dbReference>
<evidence type="ECO:0000256" key="11">
    <source>
        <dbReference type="PROSITE-ProRule" id="PRU10141"/>
    </source>
</evidence>
<evidence type="ECO:0000256" key="9">
    <source>
        <dbReference type="ARBA" id="ARBA00049308"/>
    </source>
</evidence>
<feature type="region of interest" description="Disordered" evidence="12">
    <location>
        <begin position="632"/>
        <end position="659"/>
    </location>
</feature>
<evidence type="ECO:0000256" key="10">
    <source>
        <dbReference type="ARBA" id="ARBA00051680"/>
    </source>
</evidence>
<feature type="binding site" evidence="11">
    <location>
        <position position="300"/>
    </location>
    <ligand>
        <name>ATP</name>
        <dbReference type="ChEBI" id="CHEBI:30616"/>
    </ligand>
</feature>
<dbReference type="InterPro" id="IPR017441">
    <property type="entry name" value="Protein_kinase_ATP_BS"/>
</dbReference>
<dbReference type="SMART" id="SM00220">
    <property type="entry name" value="S_TKc"/>
    <property type="match status" value="1"/>
</dbReference>
<keyword evidence="6 11" id="KW-0067">ATP-binding</keyword>
<comment type="caution">
    <text evidence="14">The sequence shown here is derived from an EMBL/GenBank/DDBJ whole genome shotgun (WGS) entry which is preliminary data.</text>
</comment>
<feature type="compositionally biased region" description="Polar residues" evidence="12">
    <location>
        <begin position="28"/>
        <end position="40"/>
    </location>
</feature>
<sequence>MSVPSTATLHYPHHPHQSPPYGYLNAIPQHTSLYYRSNSGTQQPQPTYQSQTQTTQRYSTEMRPSGSVASSAAPTPSVTGKRRRKQTPDWKEFYKNGVPKEIIVIDDTPPPEPTPKRNARTNVTASRVPRPISQHSSLNTRVHNPISSQASTATTSQPSKRRKIAANGTTATAAVNRGYNNGTETAATSLASTIGDSASIAGTKRKRVTRGSMAKKQTDAFAHYQPPPHPPIKAKEVVVRKVEDTPKTNQKVDDDEGHYIVTPGAFLTNRYRIIKLLGQGTFGKVVQAFDNQKHEYCAIKIIRSVQKYRDASKIELRVLSTLGKNDSENRNKCIHLRDCFDYRNHICIVTDLLGMSVFDFLKSNSFTPFPSSQIQSFARQLFTSVAFLHDLNLIHTDLKPENILLMHNTSETFTYNRVIPSSTNSNPRKAQTRKILLDTDIRLIDFGSATFDDEYHSSVVSTRHYRAPEIILGLGWSFPCDIWSIGCILVEFYTGDALFQTHDNLEHLAMMKTVCNADIETRLVRQAISKTQNSNSPASRFFRNNRLDYPNTETTKTSRRYVKAMRRLDEMIPQSCSFYKQLLDLLKKIFVYDPAKRISARDALKHPWFNEVIRDEGITVAQMRIDRGVEMERELRRRREGNSDTEPEDDETEAEAEDE</sequence>
<organism evidence="14 15">
    <name type="scientific">Arthrobotrys musiformis</name>
    <dbReference type="NCBI Taxonomy" id="47236"/>
    <lineage>
        <taxon>Eukaryota</taxon>
        <taxon>Fungi</taxon>
        <taxon>Dikarya</taxon>
        <taxon>Ascomycota</taxon>
        <taxon>Pezizomycotina</taxon>
        <taxon>Orbiliomycetes</taxon>
        <taxon>Orbiliales</taxon>
        <taxon>Orbiliaceae</taxon>
        <taxon>Arthrobotrys</taxon>
    </lineage>
</organism>
<dbReference type="GO" id="GO:0004674">
    <property type="term" value="F:protein serine/threonine kinase activity"/>
    <property type="evidence" value="ECO:0007669"/>
    <property type="project" value="UniProtKB-KW"/>
</dbReference>
<dbReference type="Gene3D" id="3.30.200.20">
    <property type="entry name" value="Phosphorylase Kinase, domain 1"/>
    <property type="match status" value="1"/>
</dbReference>
<feature type="compositionally biased region" description="Low complexity" evidence="12">
    <location>
        <begin position="147"/>
        <end position="157"/>
    </location>
</feature>
<dbReference type="PANTHER" id="PTHR45646">
    <property type="entry name" value="SERINE/THREONINE-PROTEIN KINASE DOA-RELATED"/>
    <property type="match status" value="1"/>
</dbReference>
<dbReference type="EMBL" id="JAVHJL010000009">
    <property type="protein sequence ID" value="KAK6497459.1"/>
    <property type="molecule type" value="Genomic_DNA"/>
</dbReference>
<keyword evidence="3" id="KW-0808">Transferase</keyword>
<dbReference type="PROSITE" id="PS00108">
    <property type="entry name" value="PROTEIN_KINASE_ST"/>
    <property type="match status" value="1"/>
</dbReference>
<feature type="region of interest" description="Disordered" evidence="12">
    <location>
        <begin position="143"/>
        <end position="169"/>
    </location>
</feature>
<comment type="catalytic activity">
    <reaction evidence="8">
        <text>L-seryl-[protein] + ATP = O-phospho-L-seryl-[protein] + ADP + H(+)</text>
        <dbReference type="Rhea" id="RHEA:17989"/>
        <dbReference type="Rhea" id="RHEA-COMP:9863"/>
        <dbReference type="Rhea" id="RHEA-COMP:11604"/>
        <dbReference type="ChEBI" id="CHEBI:15378"/>
        <dbReference type="ChEBI" id="CHEBI:29999"/>
        <dbReference type="ChEBI" id="CHEBI:30616"/>
        <dbReference type="ChEBI" id="CHEBI:83421"/>
        <dbReference type="ChEBI" id="CHEBI:456216"/>
        <dbReference type="EC" id="2.7.12.1"/>
    </reaction>
</comment>
<comment type="similarity">
    <text evidence="7">Belongs to the protein kinase superfamily. CMGC Ser/Thr protein kinase family. Lammer subfamily.</text>
</comment>
<evidence type="ECO:0000313" key="14">
    <source>
        <dbReference type="EMBL" id="KAK6497459.1"/>
    </source>
</evidence>
<dbReference type="FunFam" id="1.10.510.10:FF:000612">
    <property type="entry name" value="Serine/threonine-protein kinase AFC2"/>
    <property type="match status" value="1"/>
</dbReference>
<reference evidence="14 15" key="1">
    <citation type="submission" date="2023-08" db="EMBL/GenBank/DDBJ databases">
        <authorList>
            <person name="Palmer J.M."/>
        </authorList>
    </citation>
    <scope>NUCLEOTIDE SEQUENCE [LARGE SCALE GENOMIC DNA]</scope>
    <source>
        <strain evidence="14 15">TWF481</strain>
    </source>
</reference>
<name>A0AAV9W1G1_9PEZI</name>
<accession>A0AAV9W1G1</accession>
<keyword evidence="5 14" id="KW-0418">Kinase</keyword>
<proteinExistence type="inferred from homology"/>
<evidence type="ECO:0000313" key="15">
    <source>
        <dbReference type="Proteomes" id="UP001370758"/>
    </source>
</evidence>
<feature type="compositionally biased region" description="Low complexity" evidence="12">
    <location>
        <begin position="41"/>
        <end position="79"/>
    </location>
</feature>
<evidence type="ECO:0000256" key="4">
    <source>
        <dbReference type="ARBA" id="ARBA00022741"/>
    </source>
</evidence>
<dbReference type="PROSITE" id="PS00107">
    <property type="entry name" value="PROTEIN_KINASE_ATP"/>
    <property type="match status" value="1"/>
</dbReference>
<dbReference type="GO" id="GO:0005634">
    <property type="term" value="C:nucleus"/>
    <property type="evidence" value="ECO:0007669"/>
    <property type="project" value="TreeGrafter"/>
</dbReference>
<dbReference type="PANTHER" id="PTHR45646:SF11">
    <property type="entry name" value="SERINE_THREONINE-PROTEIN KINASE DOA"/>
    <property type="match status" value="1"/>
</dbReference>
<comment type="catalytic activity">
    <reaction evidence="9">
        <text>L-threonyl-[protein] + ATP = O-phospho-L-threonyl-[protein] + ADP + H(+)</text>
        <dbReference type="Rhea" id="RHEA:46608"/>
        <dbReference type="Rhea" id="RHEA-COMP:11060"/>
        <dbReference type="Rhea" id="RHEA-COMP:11605"/>
        <dbReference type="ChEBI" id="CHEBI:15378"/>
        <dbReference type="ChEBI" id="CHEBI:30013"/>
        <dbReference type="ChEBI" id="CHEBI:30616"/>
        <dbReference type="ChEBI" id="CHEBI:61977"/>
        <dbReference type="ChEBI" id="CHEBI:456216"/>
        <dbReference type="EC" id="2.7.12.1"/>
    </reaction>
</comment>
<evidence type="ECO:0000256" key="1">
    <source>
        <dbReference type="ARBA" id="ARBA00013203"/>
    </source>
</evidence>
<dbReference type="InterPro" id="IPR011009">
    <property type="entry name" value="Kinase-like_dom_sf"/>
</dbReference>
<dbReference type="Pfam" id="PF00069">
    <property type="entry name" value="Pkinase"/>
    <property type="match status" value="1"/>
</dbReference>
<feature type="domain" description="Protein kinase" evidence="13">
    <location>
        <begin position="271"/>
        <end position="609"/>
    </location>
</feature>
<evidence type="ECO:0000256" key="12">
    <source>
        <dbReference type="SAM" id="MobiDB-lite"/>
    </source>
</evidence>
<dbReference type="SUPFAM" id="SSF56112">
    <property type="entry name" value="Protein kinase-like (PK-like)"/>
    <property type="match status" value="1"/>
</dbReference>
<keyword evidence="15" id="KW-1185">Reference proteome</keyword>
<evidence type="ECO:0000256" key="3">
    <source>
        <dbReference type="ARBA" id="ARBA00022679"/>
    </source>
</evidence>
<dbReference type="AlphaFoldDB" id="A0AAV9W1G1"/>
<dbReference type="PROSITE" id="PS50011">
    <property type="entry name" value="PROTEIN_KINASE_DOM"/>
    <property type="match status" value="1"/>
</dbReference>
<protein>
    <recommendedName>
        <fullName evidence="1">dual-specificity kinase</fullName>
        <ecNumber evidence="1">2.7.12.1</ecNumber>
    </recommendedName>
</protein>
<feature type="region of interest" description="Disordered" evidence="12">
    <location>
        <begin position="1"/>
        <end position="129"/>
    </location>
</feature>
<dbReference type="GO" id="GO:0005524">
    <property type="term" value="F:ATP binding"/>
    <property type="evidence" value="ECO:0007669"/>
    <property type="project" value="UniProtKB-UniRule"/>
</dbReference>
<dbReference type="InterPro" id="IPR008271">
    <property type="entry name" value="Ser/Thr_kinase_AS"/>
</dbReference>
<evidence type="ECO:0000256" key="6">
    <source>
        <dbReference type="ARBA" id="ARBA00022840"/>
    </source>
</evidence>
<evidence type="ECO:0000259" key="13">
    <source>
        <dbReference type="PROSITE" id="PS50011"/>
    </source>
</evidence>
<evidence type="ECO:0000256" key="7">
    <source>
        <dbReference type="ARBA" id="ARBA00037966"/>
    </source>
</evidence>
<dbReference type="EC" id="2.7.12.1" evidence="1"/>
<evidence type="ECO:0000256" key="2">
    <source>
        <dbReference type="ARBA" id="ARBA00022527"/>
    </source>
</evidence>
<dbReference type="CDD" id="cd14134">
    <property type="entry name" value="PKc_CLK"/>
    <property type="match status" value="1"/>
</dbReference>
<dbReference type="GO" id="GO:0043484">
    <property type="term" value="P:regulation of RNA splicing"/>
    <property type="evidence" value="ECO:0007669"/>
    <property type="project" value="TreeGrafter"/>
</dbReference>
<evidence type="ECO:0000256" key="5">
    <source>
        <dbReference type="ARBA" id="ARBA00022777"/>
    </source>
</evidence>